<organism evidence="2 3">
    <name type="scientific">Cytospora schulzeri</name>
    <dbReference type="NCBI Taxonomy" id="448051"/>
    <lineage>
        <taxon>Eukaryota</taxon>
        <taxon>Fungi</taxon>
        <taxon>Dikarya</taxon>
        <taxon>Ascomycota</taxon>
        <taxon>Pezizomycotina</taxon>
        <taxon>Sordariomycetes</taxon>
        <taxon>Sordariomycetidae</taxon>
        <taxon>Diaporthales</taxon>
        <taxon>Cytosporaceae</taxon>
        <taxon>Cytospora</taxon>
    </lineage>
</organism>
<dbReference type="AlphaFoldDB" id="A0A423VY92"/>
<comment type="caution">
    <text evidence="2">The sequence shown here is derived from an EMBL/GenBank/DDBJ whole genome shotgun (WGS) entry which is preliminary data.</text>
</comment>
<dbReference type="EMBL" id="LKEA01000034">
    <property type="protein sequence ID" value="ROV95995.1"/>
    <property type="molecule type" value="Genomic_DNA"/>
</dbReference>
<dbReference type="InterPro" id="IPR017956">
    <property type="entry name" value="AT_hook_DNA-bd_motif"/>
</dbReference>
<evidence type="ECO:0000313" key="2">
    <source>
        <dbReference type="EMBL" id="ROV95995.1"/>
    </source>
</evidence>
<keyword evidence="3" id="KW-1185">Reference proteome</keyword>
<protein>
    <submittedName>
        <fullName evidence="2">Uncharacterized protein</fullName>
    </submittedName>
</protein>
<evidence type="ECO:0000256" key="1">
    <source>
        <dbReference type="SAM" id="MobiDB-lite"/>
    </source>
</evidence>
<feature type="compositionally biased region" description="Polar residues" evidence="1">
    <location>
        <begin position="316"/>
        <end position="330"/>
    </location>
</feature>
<proteinExistence type="predicted"/>
<feature type="compositionally biased region" description="Basic and acidic residues" evidence="1">
    <location>
        <begin position="335"/>
        <end position="345"/>
    </location>
</feature>
<dbReference type="Proteomes" id="UP000283895">
    <property type="component" value="Unassembled WGS sequence"/>
</dbReference>
<feature type="region of interest" description="Disordered" evidence="1">
    <location>
        <begin position="1"/>
        <end position="145"/>
    </location>
</feature>
<evidence type="ECO:0000313" key="3">
    <source>
        <dbReference type="Proteomes" id="UP000283895"/>
    </source>
</evidence>
<dbReference type="OrthoDB" id="4630416at2759"/>
<dbReference type="SMART" id="SM00384">
    <property type="entry name" value="AT_hook"/>
    <property type="match status" value="6"/>
</dbReference>
<feature type="region of interest" description="Disordered" evidence="1">
    <location>
        <begin position="316"/>
        <end position="345"/>
    </location>
</feature>
<dbReference type="GO" id="GO:0003677">
    <property type="term" value="F:DNA binding"/>
    <property type="evidence" value="ECO:0007669"/>
    <property type="project" value="InterPro"/>
</dbReference>
<feature type="compositionally biased region" description="Polar residues" evidence="1">
    <location>
        <begin position="136"/>
        <end position="145"/>
    </location>
</feature>
<dbReference type="PRINTS" id="PR00929">
    <property type="entry name" value="ATHOOK"/>
</dbReference>
<feature type="compositionally biased region" description="Low complexity" evidence="1">
    <location>
        <begin position="97"/>
        <end position="118"/>
    </location>
</feature>
<dbReference type="STRING" id="356882.A0A423VY92"/>
<feature type="compositionally biased region" description="Acidic residues" evidence="1">
    <location>
        <begin position="220"/>
        <end position="233"/>
    </location>
</feature>
<sequence length="345" mass="37561">MAGETPKRRGRPPSKPKEVNSQELHTVQPSKRRGRPPNKSKENDEQQQTTAQPAKRRGRPPKPKQGDDDVQQGSAAPKRGRGRPPKAKKEGVAASVSTGKAKSTKAGTKTATSTTKAAPKPRGRPRKSEPGAAKADQTTKASTKTSSIVGGYAITCEAISGEWPDKGEDFDLNISESSTPGIYEASFDFGILEGAMVLCSDEAVLEEYVDKLEADGYNGYDDDVDEDHDEDETTVTGGKRKAANTARGRPAKKVKKAASPGLKFHILWRGRDTSEGEVQFEPKHGTIKFTNKNYTKFIGEIDLPFVGEDVEFTGEKISNQSNGGRSSWNDYSEAEYERANTNRWG</sequence>
<accession>A0A423VY92</accession>
<gene>
    <name evidence="2" type="ORF">VMCG_08020</name>
</gene>
<reference evidence="2 3" key="1">
    <citation type="submission" date="2015-09" db="EMBL/GenBank/DDBJ databases">
        <title>Host preference determinants of Valsa canker pathogens revealed by comparative genomics.</title>
        <authorList>
            <person name="Yin Z."/>
            <person name="Huang L."/>
        </authorList>
    </citation>
    <scope>NUCLEOTIDE SEQUENCE [LARGE SCALE GENOMIC DNA]</scope>
    <source>
        <strain evidence="2 3">03-1</strain>
    </source>
</reference>
<name>A0A423VY92_9PEZI</name>
<feature type="region of interest" description="Disordered" evidence="1">
    <location>
        <begin position="219"/>
        <end position="251"/>
    </location>
</feature>